<evidence type="ECO:0000256" key="2">
    <source>
        <dbReference type="ARBA" id="ARBA00022714"/>
    </source>
</evidence>
<keyword evidence="3" id="KW-0479">Metal-binding</keyword>
<dbReference type="GO" id="GO:0016491">
    <property type="term" value="F:oxidoreductase activity"/>
    <property type="evidence" value="ECO:0007669"/>
    <property type="project" value="InterPro"/>
</dbReference>
<keyword evidence="4" id="KW-0408">Iron</keyword>
<evidence type="ECO:0000313" key="8">
    <source>
        <dbReference type="Proteomes" id="UP001139353"/>
    </source>
</evidence>
<evidence type="ECO:0000313" key="7">
    <source>
        <dbReference type="EMBL" id="MCK9685822.1"/>
    </source>
</evidence>
<name>A0A9X1YK31_9BURK</name>
<gene>
    <name evidence="7" type="ORF">LPC04_08895</name>
</gene>
<dbReference type="Pfam" id="PF01257">
    <property type="entry name" value="2Fe-2S_thioredx"/>
    <property type="match status" value="1"/>
</dbReference>
<dbReference type="PROSITE" id="PS01099">
    <property type="entry name" value="COMPLEX1_24K"/>
    <property type="match status" value="1"/>
</dbReference>
<keyword evidence="8" id="KW-1185">Reference proteome</keyword>
<dbReference type="InterPro" id="IPR041921">
    <property type="entry name" value="NuoE_N"/>
</dbReference>
<dbReference type="InterPro" id="IPR036249">
    <property type="entry name" value="Thioredoxin-like_sf"/>
</dbReference>
<reference evidence="7" key="1">
    <citation type="submission" date="2021-11" db="EMBL/GenBank/DDBJ databases">
        <title>BS-T2-15 a new species belonging to the Comamonadaceae family isolated from the soil of a French oak forest.</title>
        <authorList>
            <person name="Mieszkin S."/>
            <person name="Alain K."/>
        </authorList>
    </citation>
    <scope>NUCLEOTIDE SEQUENCE</scope>
    <source>
        <strain evidence="7">BS-T2-15</strain>
    </source>
</reference>
<dbReference type="InterPro" id="IPR028431">
    <property type="entry name" value="NADP_DH_HndA-like"/>
</dbReference>
<evidence type="ECO:0000256" key="5">
    <source>
        <dbReference type="ARBA" id="ARBA00023014"/>
    </source>
</evidence>
<dbReference type="RefSeq" id="WP_275681814.1">
    <property type="nucleotide sequence ID" value="NZ_JAJLJH010000001.1"/>
</dbReference>
<dbReference type="Gene3D" id="3.40.30.10">
    <property type="entry name" value="Glutaredoxin"/>
    <property type="match status" value="1"/>
</dbReference>
<dbReference type="EMBL" id="JAJLJH010000001">
    <property type="protein sequence ID" value="MCK9685822.1"/>
    <property type="molecule type" value="Genomic_DNA"/>
</dbReference>
<organism evidence="7 8">
    <name type="scientific">Scleromatobacter humisilvae</name>
    <dbReference type="NCBI Taxonomy" id="2897159"/>
    <lineage>
        <taxon>Bacteria</taxon>
        <taxon>Pseudomonadati</taxon>
        <taxon>Pseudomonadota</taxon>
        <taxon>Betaproteobacteria</taxon>
        <taxon>Burkholderiales</taxon>
        <taxon>Sphaerotilaceae</taxon>
        <taxon>Scleromatobacter</taxon>
    </lineage>
</organism>
<evidence type="ECO:0000256" key="4">
    <source>
        <dbReference type="ARBA" id="ARBA00023004"/>
    </source>
</evidence>
<accession>A0A9X1YK31</accession>
<comment type="cofactor">
    <cofactor evidence="6">
        <name>[2Fe-2S] cluster</name>
        <dbReference type="ChEBI" id="CHEBI:190135"/>
    </cofactor>
</comment>
<keyword evidence="2" id="KW-0001">2Fe-2S</keyword>
<dbReference type="Gene3D" id="1.10.10.1590">
    <property type="entry name" value="NADH-quinone oxidoreductase subunit E"/>
    <property type="match status" value="1"/>
</dbReference>
<evidence type="ECO:0000256" key="3">
    <source>
        <dbReference type="ARBA" id="ARBA00022723"/>
    </source>
</evidence>
<comment type="caution">
    <text evidence="7">The sequence shown here is derived from an EMBL/GenBank/DDBJ whole genome shotgun (WGS) entry which is preliminary data.</text>
</comment>
<dbReference type="GO" id="GO:0046872">
    <property type="term" value="F:metal ion binding"/>
    <property type="evidence" value="ECO:0007669"/>
    <property type="project" value="UniProtKB-KW"/>
</dbReference>
<dbReference type="SUPFAM" id="SSF52833">
    <property type="entry name" value="Thioredoxin-like"/>
    <property type="match status" value="1"/>
</dbReference>
<dbReference type="AlphaFoldDB" id="A0A9X1YK31"/>
<keyword evidence="5" id="KW-0411">Iron-sulfur</keyword>
<sequence>MPRGSAPRAPQGPAATDSERELLSQALALHLPDVPAEVPGASASALLPVLHHIQDALGFVPQPLVPEIAAALSLSRAEVHGVLTYYHHFRTAPAGRHVVQICQAEACRANGAEALMAHAGARLACAPGTTRADGAVTLEPVYCLGLCATGPAAMVDDQLRARVSAATVDGWATRFESAT</sequence>
<dbReference type="GO" id="GO:0051537">
    <property type="term" value="F:2 iron, 2 sulfur cluster binding"/>
    <property type="evidence" value="ECO:0007669"/>
    <property type="project" value="UniProtKB-KW"/>
</dbReference>
<dbReference type="PANTHER" id="PTHR43342">
    <property type="entry name" value="NADH-QUINONE OXIDOREDUCTASE, E SUBUNIT"/>
    <property type="match status" value="1"/>
</dbReference>
<proteinExistence type="inferred from homology"/>
<dbReference type="CDD" id="cd03081">
    <property type="entry name" value="TRX_Fd_NuoE_FDH_gamma"/>
    <property type="match status" value="1"/>
</dbReference>
<dbReference type="PANTHER" id="PTHR43342:SF1">
    <property type="entry name" value="BIFURCATING [FEFE] HYDROGENASE GAMMA SUBUNIT"/>
    <property type="match status" value="1"/>
</dbReference>
<evidence type="ECO:0000256" key="1">
    <source>
        <dbReference type="ARBA" id="ARBA00010643"/>
    </source>
</evidence>
<protein>
    <submittedName>
        <fullName evidence="7">NAD(P)H-dependent oxidoreductase subunit E</fullName>
    </submittedName>
</protein>
<comment type="similarity">
    <text evidence="1">Belongs to the complex I 24 kDa subunit family.</text>
</comment>
<dbReference type="InterPro" id="IPR002023">
    <property type="entry name" value="NuoE-like"/>
</dbReference>
<dbReference type="Proteomes" id="UP001139353">
    <property type="component" value="Unassembled WGS sequence"/>
</dbReference>
<evidence type="ECO:0000256" key="6">
    <source>
        <dbReference type="ARBA" id="ARBA00034078"/>
    </source>
</evidence>